<evidence type="ECO:0000313" key="3">
    <source>
        <dbReference type="Proteomes" id="UP000192277"/>
    </source>
</evidence>
<proteinExistence type="predicted"/>
<comment type="caution">
    <text evidence="2">The sequence shown here is derived from an EMBL/GenBank/DDBJ whole genome shotgun (WGS) entry which is preliminary data.</text>
</comment>
<protein>
    <recommendedName>
        <fullName evidence="1">Methyltransferase type 11 domain-containing protein</fullName>
    </recommendedName>
</protein>
<reference evidence="2 3" key="1">
    <citation type="submission" date="2016-04" db="EMBL/GenBank/DDBJ databases">
        <authorList>
            <person name="Chen L."/>
            <person name="Zhuang W."/>
            <person name="Wang G."/>
        </authorList>
    </citation>
    <scope>NUCLEOTIDE SEQUENCE [LARGE SCALE GENOMIC DNA]</scope>
    <source>
        <strain evidence="3">GR20</strain>
    </source>
</reference>
<keyword evidence="3" id="KW-1185">Reference proteome</keyword>
<accession>A0ABX3NSV9</accession>
<gene>
    <name evidence="2" type="ORF">A4D02_34095</name>
</gene>
<dbReference type="SUPFAM" id="SSF53335">
    <property type="entry name" value="S-adenosyl-L-methionine-dependent methyltransferases"/>
    <property type="match status" value="1"/>
</dbReference>
<evidence type="ECO:0000259" key="1">
    <source>
        <dbReference type="Pfam" id="PF08241"/>
    </source>
</evidence>
<dbReference type="RefSeq" id="WP_014219262.1">
    <property type="nucleotide sequence ID" value="NZ_LWBO01000021.1"/>
</dbReference>
<dbReference type="Gene3D" id="3.40.50.150">
    <property type="entry name" value="Vaccinia Virus protein VP39"/>
    <property type="match status" value="1"/>
</dbReference>
<evidence type="ECO:0000313" key="2">
    <source>
        <dbReference type="EMBL" id="OQP45205.1"/>
    </source>
</evidence>
<dbReference type="Proteomes" id="UP000192277">
    <property type="component" value="Unassembled WGS sequence"/>
</dbReference>
<feature type="domain" description="Methyltransferase type 11" evidence="1">
    <location>
        <begin position="44"/>
        <end position="127"/>
    </location>
</feature>
<organism evidence="2 3">
    <name type="scientific">Niastella koreensis</name>
    <dbReference type="NCBI Taxonomy" id="354356"/>
    <lineage>
        <taxon>Bacteria</taxon>
        <taxon>Pseudomonadati</taxon>
        <taxon>Bacteroidota</taxon>
        <taxon>Chitinophagia</taxon>
        <taxon>Chitinophagales</taxon>
        <taxon>Chitinophagaceae</taxon>
        <taxon>Niastella</taxon>
    </lineage>
</organism>
<dbReference type="PANTHER" id="PTHR43591:SF24">
    <property type="entry name" value="2-METHOXY-6-POLYPRENYL-1,4-BENZOQUINOL METHYLASE, MITOCHONDRIAL"/>
    <property type="match status" value="1"/>
</dbReference>
<dbReference type="InterPro" id="IPR013216">
    <property type="entry name" value="Methyltransf_11"/>
</dbReference>
<dbReference type="CDD" id="cd02440">
    <property type="entry name" value="AdoMet_MTases"/>
    <property type="match status" value="1"/>
</dbReference>
<name>A0ABX3NSV9_9BACT</name>
<dbReference type="InterPro" id="IPR029063">
    <property type="entry name" value="SAM-dependent_MTases_sf"/>
</dbReference>
<sequence length="239" mass="27780">MREEGLSRLSDVNLNRNRADYIVMHYLIRDLQVAIGKYARGRVLDIGCGNKPYEVFFKDRITGYVGCDVAQSDKHKVDVICEATALAFPDAQFDTVFSTQVIEHVGDPFKMLQEANRVMQPDGLIIVSAPFCWELHEEPYDFYRYSKYGLKAMFEQNGFEVIEIKANGGKWAAIFQMNINMVYSTFKKRKWWIRIAKGIFVNLRFTALLNRVGLWLDKKYHDELLTLNYVIIARKVKNV</sequence>
<dbReference type="PANTHER" id="PTHR43591">
    <property type="entry name" value="METHYLTRANSFERASE"/>
    <property type="match status" value="1"/>
</dbReference>
<dbReference type="Pfam" id="PF08241">
    <property type="entry name" value="Methyltransf_11"/>
    <property type="match status" value="1"/>
</dbReference>
<dbReference type="EMBL" id="LWBO01000021">
    <property type="protein sequence ID" value="OQP45205.1"/>
    <property type="molecule type" value="Genomic_DNA"/>
</dbReference>